<accession>A0AAV4LEG1</accession>
<dbReference type="InterPro" id="IPR037208">
    <property type="entry name" value="Spo0E-like_sf"/>
</dbReference>
<dbReference type="Proteomes" id="UP001057291">
    <property type="component" value="Unassembled WGS sequence"/>
</dbReference>
<protein>
    <recommendedName>
        <fullName evidence="3">Aspartyl-phosphate phosphatase Spo0E family protein</fullName>
    </recommendedName>
</protein>
<dbReference type="InterPro" id="IPR018540">
    <property type="entry name" value="Spo0E-like"/>
</dbReference>
<dbReference type="GO" id="GO:0043937">
    <property type="term" value="P:regulation of sporulation"/>
    <property type="evidence" value="ECO:0007669"/>
    <property type="project" value="InterPro"/>
</dbReference>
<dbReference type="SUPFAM" id="SSF140500">
    <property type="entry name" value="BAS1536-like"/>
    <property type="match status" value="1"/>
</dbReference>
<dbReference type="Pfam" id="PF09388">
    <property type="entry name" value="SpoOE-like"/>
    <property type="match status" value="1"/>
</dbReference>
<keyword evidence="2" id="KW-1185">Reference proteome</keyword>
<dbReference type="RefSeq" id="WP_282199377.1">
    <property type="nucleotide sequence ID" value="NZ_BOQE01000001.1"/>
</dbReference>
<proteinExistence type="predicted"/>
<evidence type="ECO:0000313" key="2">
    <source>
        <dbReference type="Proteomes" id="UP001057291"/>
    </source>
</evidence>
<comment type="caution">
    <text evidence="1">The sequence shown here is derived from an EMBL/GenBank/DDBJ whole genome shotgun (WGS) entry which is preliminary data.</text>
</comment>
<organism evidence="1 2">
    <name type="scientific">Collibacillus ludicampi</name>
    <dbReference type="NCBI Taxonomy" id="2771369"/>
    <lineage>
        <taxon>Bacteria</taxon>
        <taxon>Bacillati</taxon>
        <taxon>Bacillota</taxon>
        <taxon>Bacilli</taxon>
        <taxon>Bacillales</taxon>
        <taxon>Alicyclobacillaceae</taxon>
        <taxon>Collibacillus</taxon>
    </lineage>
</organism>
<dbReference type="EMBL" id="BOQE01000001">
    <property type="protein sequence ID" value="GIM46250.1"/>
    <property type="molecule type" value="Genomic_DNA"/>
</dbReference>
<reference evidence="1" key="1">
    <citation type="journal article" date="2023" name="Int. J. Syst. Evol. Microbiol.">
        <title>Collibacillus ludicampi gen. nov., sp. nov., a new soil bacterium of the family Alicyclobacillaceae.</title>
        <authorList>
            <person name="Jojima T."/>
            <person name="Ioku Y."/>
            <person name="Fukuta Y."/>
            <person name="Shirasaka N."/>
            <person name="Matsumura Y."/>
            <person name="Mori M."/>
        </authorList>
    </citation>
    <scope>NUCLEOTIDE SEQUENCE</scope>
    <source>
        <strain evidence="1">TP075</strain>
    </source>
</reference>
<dbReference type="GO" id="GO:0046983">
    <property type="term" value="F:protein dimerization activity"/>
    <property type="evidence" value="ECO:0007669"/>
    <property type="project" value="InterPro"/>
</dbReference>
<dbReference type="InterPro" id="IPR036638">
    <property type="entry name" value="HLH_DNA-bd_sf"/>
</dbReference>
<evidence type="ECO:0000313" key="1">
    <source>
        <dbReference type="EMBL" id="GIM46250.1"/>
    </source>
</evidence>
<dbReference type="AlphaFoldDB" id="A0AAV4LEG1"/>
<sequence>MATEMKLLQTIEQVREQMYKVARANRMNLVADDIVSISHTLDWLLVKVQRERMETWRRKQKRSLVSGNDGN</sequence>
<name>A0AAV4LEG1_9BACL</name>
<gene>
    <name evidence="1" type="ORF">DNHGIG_17990</name>
</gene>
<evidence type="ECO:0008006" key="3">
    <source>
        <dbReference type="Google" id="ProtNLM"/>
    </source>
</evidence>
<dbReference type="Gene3D" id="4.10.280.10">
    <property type="entry name" value="Helix-loop-helix DNA-binding domain"/>
    <property type="match status" value="1"/>
</dbReference>